<dbReference type="InterPro" id="IPR020615">
    <property type="entry name" value="Thiolase_acyl_enz_int_AS"/>
</dbReference>
<comment type="catalytic activity">
    <reaction evidence="8">
        <text>an acyl-CoA + acetyl-CoA = a 3-oxoacyl-CoA + CoA</text>
        <dbReference type="Rhea" id="RHEA:21564"/>
        <dbReference type="ChEBI" id="CHEBI:57287"/>
        <dbReference type="ChEBI" id="CHEBI:57288"/>
        <dbReference type="ChEBI" id="CHEBI:58342"/>
        <dbReference type="ChEBI" id="CHEBI:90726"/>
        <dbReference type="EC" id="2.3.1.16"/>
    </reaction>
</comment>
<evidence type="ECO:0000256" key="4">
    <source>
        <dbReference type="ARBA" id="ARBA00022832"/>
    </source>
</evidence>
<dbReference type="Proteomes" id="UP000183794">
    <property type="component" value="Unassembled WGS sequence"/>
</dbReference>
<dbReference type="Gene3D" id="3.40.47.10">
    <property type="match status" value="2"/>
</dbReference>
<evidence type="ECO:0000256" key="3">
    <source>
        <dbReference type="ARBA" id="ARBA00022679"/>
    </source>
</evidence>
<dbReference type="NCBIfam" id="TIGR01930">
    <property type="entry name" value="AcCoA-C-Actrans"/>
    <property type="match status" value="1"/>
</dbReference>
<dbReference type="AlphaFoldDB" id="A0A090IP22"/>
<name>A0A090IP22_9GAMM</name>
<dbReference type="PATRIC" id="fig|80854.5.peg.4669"/>
<dbReference type="InterPro" id="IPR020610">
    <property type="entry name" value="Thiolase_AS"/>
</dbReference>
<comment type="pathway">
    <text evidence="8">Lipid metabolism; fatty acid beta-oxidation.</text>
</comment>
<dbReference type="GO" id="GO:0005737">
    <property type="term" value="C:cytoplasm"/>
    <property type="evidence" value="ECO:0007669"/>
    <property type="project" value="UniProtKB-SubCell"/>
</dbReference>
<dbReference type="InterPro" id="IPR020616">
    <property type="entry name" value="Thiolase_N"/>
</dbReference>
<dbReference type="GO" id="GO:0006635">
    <property type="term" value="P:fatty acid beta-oxidation"/>
    <property type="evidence" value="ECO:0007669"/>
    <property type="project" value="UniProtKB-UniRule"/>
</dbReference>
<evidence type="ECO:0000256" key="7">
    <source>
        <dbReference type="ARBA" id="ARBA00023315"/>
    </source>
</evidence>
<keyword evidence="7 8" id="KW-0012">Acyltransferase</keyword>
<evidence type="ECO:0000313" key="11">
    <source>
        <dbReference type="Proteomes" id="UP000183794"/>
    </source>
</evidence>
<dbReference type="InterPro" id="IPR016039">
    <property type="entry name" value="Thiolase-like"/>
</dbReference>
<dbReference type="RefSeq" id="WP_045112316.1">
    <property type="nucleotide sequence ID" value="NZ_CAWRBC010000175.1"/>
</dbReference>
<dbReference type="SUPFAM" id="SSF53901">
    <property type="entry name" value="Thiolase-like"/>
    <property type="match status" value="2"/>
</dbReference>
<comment type="subunit">
    <text evidence="8">Heterotetramer of two alpha chains (FadB) and two beta chains (FadA).</text>
</comment>
<dbReference type="PROSITE" id="PS00098">
    <property type="entry name" value="THIOLASE_1"/>
    <property type="match status" value="1"/>
</dbReference>
<feature type="active site" description="Proton acceptor" evidence="8">
    <location>
        <position position="343"/>
    </location>
</feature>
<dbReference type="PIRSF" id="PIRSF000429">
    <property type="entry name" value="Ac-CoA_Ac_transf"/>
    <property type="match status" value="1"/>
</dbReference>
<dbReference type="InterPro" id="IPR020613">
    <property type="entry name" value="Thiolase_CS"/>
</dbReference>
<protein>
    <recommendedName>
        <fullName evidence="8">3-ketoacyl-CoA thiolase</fullName>
        <ecNumber evidence="8">2.3.1.16</ecNumber>
    </recommendedName>
    <alternativeName>
        <fullName evidence="8">Acetyl-CoA acyltransferase</fullName>
    </alternativeName>
    <alternativeName>
        <fullName evidence="8">Beta-ketothiolase</fullName>
    </alternativeName>
    <alternativeName>
        <fullName evidence="8">Fatty acid oxidation complex subunit beta</fullName>
    </alternativeName>
</protein>
<dbReference type="NCBIfam" id="NF006510">
    <property type="entry name" value="PRK08947.1"/>
    <property type="match status" value="1"/>
</dbReference>
<gene>
    <name evidence="8" type="primary">fadA</name>
    <name evidence="10" type="ORF">NVI5450_2762</name>
</gene>
<dbReference type="Pfam" id="PF00108">
    <property type="entry name" value="Thiolase_N"/>
    <property type="match status" value="1"/>
</dbReference>
<comment type="subcellular location">
    <subcellularLocation>
        <location evidence="8">Cytoplasm</location>
    </subcellularLocation>
</comment>
<dbReference type="InterPro" id="IPR012805">
    <property type="entry name" value="FadA"/>
</dbReference>
<reference evidence="10 11" key="1">
    <citation type="submission" date="2016-11" db="EMBL/GenBank/DDBJ databases">
        <authorList>
            <person name="Jaros S."/>
            <person name="Januszkiewicz K."/>
            <person name="Wedrychowicz H."/>
        </authorList>
    </citation>
    <scope>NUCLEOTIDE SEQUENCE [LARGE SCALE GENOMIC DNA]</scope>
    <source>
        <strain evidence="10">NVI 5450</strain>
    </source>
</reference>
<dbReference type="InterPro" id="IPR002155">
    <property type="entry name" value="Thiolase"/>
</dbReference>
<dbReference type="CDD" id="cd00751">
    <property type="entry name" value="thiolase"/>
    <property type="match status" value="1"/>
</dbReference>
<dbReference type="NCBIfam" id="TIGR02445">
    <property type="entry name" value="fadA"/>
    <property type="match status" value="1"/>
</dbReference>
<dbReference type="EMBL" id="FPLD01000070">
    <property type="protein sequence ID" value="SGZ04333.1"/>
    <property type="molecule type" value="Genomic_DNA"/>
</dbReference>
<accession>A0A090IP22</accession>
<evidence type="ECO:0000256" key="5">
    <source>
        <dbReference type="ARBA" id="ARBA00022963"/>
    </source>
</evidence>
<dbReference type="PANTHER" id="PTHR43853:SF11">
    <property type="entry name" value="3-KETOACYL-COA THIOLASE FADA"/>
    <property type="match status" value="1"/>
</dbReference>
<feature type="active site" description="Proton acceptor" evidence="8">
    <location>
        <position position="373"/>
    </location>
</feature>
<keyword evidence="4 8" id="KW-0276">Fatty acid metabolism</keyword>
<dbReference type="HAMAP" id="MF_01620">
    <property type="entry name" value="FadA"/>
    <property type="match status" value="1"/>
</dbReference>
<comment type="similarity">
    <text evidence="1 8 9">Belongs to the thiolase-like superfamily. Thiolase family.</text>
</comment>
<dbReference type="InterPro" id="IPR050215">
    <property type="entry name" value="Thiolase-like_sf_Thiolase"/>
</dbReference>
<dbReference type="Pfam" id="PF02803">
    <property type="entry name" value="Thiolase_C"/>
    <property type="match status" value="1"/>
</dbReference>
<dbReference type="UniPathway" id="UPA00659"/>
<evidence type="ECO:0000256" key="1">
    <source>
        <dbReference type="ARBA" id="ARBA00010982"/>
    </source>
</evidence>
<organism evidence="10 11">
    <name type="scientific">Moritella viscosa</name>
    <dbReference type="NCBI Taxonomy" id="80854"/>
    <lineage>
        <taxon>Bacteria</taxon>
        <taxon>Pseudomonadati</taxon>
        <taxon>Pseudomonadota</taxon>
        <taxon>Gammaproteobacteria</taxon>
        <taxon>Alteromonadales</taxon>
        <taxon>Moritellaceae</taxon>
        <taxon>Moritella</taxon>
    </lineage>
</organism>
<evidence type="ECO:0000256" key="2">
    <source>
        <dbReference type="ARBA" id="ARBA00022490"/>
    </source>
</evidence>
<comment type="function">
    <text evidence="8">Catalyzes the final step of fatty acid oxidation in which acetyl-CoA is released and the CoA ester of a fatty acid two carbons shorter is formed.</text>
</comment>
<dbReference type="STRING" id="80854.MVIS_4407"/>
<dbReference type="FunFam" id="3.40.47.10:FF:000010">
    <property type="entry name" value="Acetyl-CoA acetyltransferase (Thiolase)"/>
    <property type="match status" value="1"/>
</dbReference>
<dbReference type="PANTHER" id="PTHR43853">
    <property type="entry name" value="3-KETOACYL-COA THIOLASE, PEROXISOMAL"/>
    <property type="match status" value="1"/>
</dbReference>
<proteinExistence type="inferred from homology"/>
<sequence length="389" mass="41179">MRDVVVVDCLRTPMGRSKAGAFRHVRAEDLSAKLMKGLLDRNPEVDPNDIEDVYWGCVQQTLEQGFNIARNASLLAGIPITAGATTVNRLCGSSMQAIHDATRAIAMGDGDVMIIGGVEHMGHVPMNHGVDFHVGLAKSTAKAAGMMGLTAEMLGKLHGITREQQDAFAVRSHKLAQAATESGRFKREILPIEGHDADGVLKLYDFDEVIRPETSMESLGNLRPVFDPVNGTVTAGTSSALSDGASAMLLMSADKAKELGLKPRARVVSMAVAGCDPSIMGYGPVPATKKALKRAGLTIDDIDVFELNEAFAAQSLPCVKDLGLEDVVETKINLNGGAISLGHPLGCSGSRISTTLVNELEVQGGRYGLATMCIGLGQGIATIFERIED</sequence>
<feature type="active site" description="Acyl-thioester intermediate" evidence="8">
    <location>
        <position position="91"/>
    </location>
</feature>
<keyword evidence="6 8" id="KW-0443">Lipid metabolism</keyword>
<dbReference type="InterPro" id="IPR020617">
    <property type="entry name" value="Thiolase_C"/>
</dbReference>
<evidence type="ECO:0000256" key="8">
    <source>
        <dbReference type="HAMAP-Rule" id="MF_01620"/>
    </source>
</evidence>
<dbReference type="OrthoDB" id="8951704at2"/>
<dbReference type="PROSITE" id="PS00737">
    <property type="entry name" value="THIOLASE_2"/>
    <property type="match status" value="1"/>
</dbReference>
<keyword evidence="5 8" id="KW-0442">Lipid degradation</keyword>
<dbReference type="HOGENOM" id="CLU_031026_2_2_6"/>
<evidence type="ECO:0000313" key="10">
    <source>
        <dbReference type="EMBL" id="SGZ04333.1"/>
    </source>
</evidence>
<dbReference type="KEGG" id="mvs:MVIS_4407"/>
<keyword evidence="2 8" id="KW-0963">Cytoplasm</keyword>
<dbReference type="GO" id="GO:0003988">
    <property type="term" value="F:acetyl-CoA C-acyltransferase activity"/>
    <property type="evidence" value="ECO:0007669"/>
    <property type="project" value="UniProtKB-UniRule"/>
</dbReference>
<keyword evidence="3 8" id="KW-0808">Transferase</keyword>
<evidence type="ECO:0000256" key="9">
    <source>
        <dbReference type="RuleBase" id="RU003557"/>
    </source>
</evidence>
<dbReference type="PROSITE" id="PS00099">
    <property type="entry name" value="THIOLASE_3"/>
    <property type="match status" value="1"/>
</dbReference>
<evidence type="ECO:0000256" key="6">
    <source>
        <dbReference type="ARBA" id="ARBA00023098"/>
    </source>
</evidence>
<dbReference type="GO" id="GO:0010124">
    <property type="term" value="P:phenylacetate catabolic process"/>
    <property type="evidence" value="ECO:0007669"/>
    <property type="project" value="TreeGrafter"/>
</dbReference>
<dbReference type="EC" id="2.3.1.16" evidence="8"/>